<dbReference type="PRINTS" id="PR00385">
    <property type="entry name" value="P450"/>
</dbReference>
<evidence type="ECO:0000256" key="1">
    <source>
        <dbReference type="ARBA" id="ARBA00001971"/>
    </source>
</evidence>
<comment type="cofactor">
    <cofactor evidence="1 8">
        <name>heme</name>
        <dbReference type="ChEBI" id="CHEBI:30413"/>
    </cofactor>
</comment>
<evidence type="ECO:0000256" key="10">
    <source>
        <dbReference type="SAM" id="Phobius"/>
    </source>
</evidence>
<evidence type="ECO:0000256" key="4">
    <source>
        <dbReference type="ARBA" id="ARBA00022723"/>
    </source>
</evidence>
<dbReference type="GO" id="GO:0016712">
    <property type="term" value="F:oxidoreductase activity, acting on paired donors, with incorporation or reduction of molecular oxygen, reduced flavin or flavoprotein as one donor, and incorporation of one atom of oxygen"/>
    <property type="evidence" value="ECO:0007669"/>
    <property type="project" value="InterPro"/>
</dbReference>
<proteinExistence type="inferred from homology"/>
<name>A0A9P4Y7W3_CRYP1</name>
<keyword evidence="10" id="KW-0812">Transmembrane</keyword>
<comment type="similarity">
    <text evidence="2 9">Belongs to the cytochrome P450 family.</text>
</comment>
<dbReference type="InterPro" id="IPR002974">
    <property type="entry name" value="Cyt_P450_E_CYP52_ascomycetes"/>
</dbReference>
<accession>A0A9P4Y7W3</accession>
<evidence type="ECO:0000256" key="7">
    <source>
        <dbReference type="ARBA" id="ARBA00023033"/>
    </source>
</evidence>
<evidence type="ECO:0000313" key="11">
    <source>
        <dbReference type="EMBL" id="KAF3768116.1"/>
    </source>
</evidence>
<gene>
    <name evidence="11" type="ORF">M406DRAFT_355838</name>
</gene>
<keyword evidence="7 9" id="KW-0503">Monooxygenase</keyword>
<sequence>MAHISVILTAIVGGSYLVFLLLDYIITSRRVAAKAEEWGCKEPPEQRNRLPLGIDKVMDSMAADEKKLFPEYMVGQADKMGVYTWSYRLFGTKIISTHDPQNIQAILATQFGTFDLGEQRRATFWPMLGNGIFTQSGADWKHSREMMRPQFTRDQVSDLDLEERHVQNMMSALDAKLKPDGWTNVVDLQALFFRLTLDSATEFLLGESADTQLQHIPDYPRSRNSAEALHNVDFAWAFDRGQWALAQRARLGPQYYLYTSREFRKCIRQCNSFMDHYVRRALNKDLRQAEKEVEANPKPKFVFLDALAEKTRDPIELRSQIMHMLLAGRDTTASTLGYLFMLLSRDPVRYKKLRDTIIEDFGTYAQPKEITFSKLKNCQPLQYCLNETLRLHPIVPINGRQAYKDTKLPVGGGPDGKSPVFVRKGQSVEYCVHILHRRKDIWGPDADEFIPERWENKKVGWEYVPFNGGPRICLGQQFALTEASYVTVRLLQRFEAMENREPDPVVRHNLTLTTCSANGVKVSLRAAGKQ</sequence>
<reference evidence="11" key="1">
    <citation type="journal article" date="2020" name="Phytopathology">
        <title>Genome sequence of the chestnut blight fungus Cryphonectria parasitica EP155: A fundamental resource for an archetypical invasive plant pathogen.</title>
        <authorList>
            <person name="Crouch J.A."/>
            <person name="Dawe A."/>
            <person name="Aerts A."/>
            <person name="Barry K."/>
            <person name="Churchill A.C.L."/>
            <person name="Grimwood J."/>
            <person name="Hillman B."/>
            <person name="Milgroom M.G."/>
            <person name="Pangilinan J."/>
            <person name="Smith M."/>
            <person name="Salamov A."/>
            <person name="Schmutz J."/>
            <person name="Yadav J."/>
            <person name="Grigoriev I.V."/>
            <person name="Nuss D."/>
        </authorList>
    </citation>
    <scope>NUCLEOTIDE SEQUENCE</scope>
    <source>
        <strain evidence="11">EP155</strain>
    </source>
</reference>
<dbReference type="EMBL" id="MU032346">
    <property type="protein sequence ID" value="KAF3768116.1"/>
    <property type="molecule type" value="Genomic_DNA"/>
</dbReference>
<dbReference type="InterPro" id="IPR017972">
    <property type="entry name" value="Cyt_P450_CS"/>
</dbReference>
<protein>
    <submittedName>
        <fullName evidence="11">Cytochrome P450</fullName>
    </submittedName>
</protein>
<dbReference type="InterPro" id="IPR002402">
    <property type="entry name" value="Cyt_P450_E_grp-II"/>
</dbReference>
<dbReference type="PANTHER" id="PTHR24287:SF1">
    <property type="entry name" value="P450, PUTATIVE (EUROFUNG)-RELATED"/>
    <property type="match status" value="1"/>
</dbReference>
<evidence type="ECO:0000256" key="6">
    <source>
        <dbReference type="ARBA" id="ARBA00023004"/>
    </source>
</evidence>
<evidence type="ECO:0000256" key="2">
    <source>
        <dbReference type="ARBA" id="ARBA00010617"/>
    </source>
</evidence>
<dbReference type="GeneID" id="63840404"/>
<dbReference type="GO" id="GO:0005506">
    <property type="term" value="F:iron ion binding"/>
    <property type="evidence" value="ECO:0007669"/>
    <property type="project" value="InterPro"/>
</dbReference>
<dbReference type="Proteomes" id="UP000803844">
    <property type="component" value="Unassembled WGS sequence"/>
</dbReference>
<dbReference type="Gene3D" id="1.10.630.10">
    <property type="entry name" value="Cytochrome P450"/>
    <property type="match status" value="1"/>
</dbReference>
<keyword evidence="5 9" id="KW-0560">Oxidoreductase</keyword>
<evidence type="ECO:0000256" key="8">
    <source>
        <dbReference type="PIRSR" id="PIRSR602402-1"/>
    </source>
</evidence>
<feature type="binding site" description="axial binding residue" evidence="8">
    <location>
        <position position="473"/>
    </location>
    <ligand>
        <name>heme</name>
        <dbReference type="ChEBI" id="CHEBI:30413"/>
    </ligand>
    <ligandPart>
        <name>Fe</name>
        <dbReference type="ChEBI" id="CHEBI:18248"/>
    </ligandPart>
</feature>
<comment type="caution">
    <text evidence="11">The sequence shown here is derived from an EMBL/GenBank/DDBJ whole genome shotgun (WGS) entry which is preliminary data.</text>
</comment>
<dbReference type="PRINTS" id="PR00464">
    <property type="entry name" value="EP450II"/>
</dbReference>
<dbReference type="PANTHER" id="PTHR24287">
    <property type="entry name" value="P450, PUTATIVE (EUROFUNG)-RELATED"/>
    <property type="match status" value="1"/>
</dbReference>
<dbReference type="AlphaFoldDB" id="A0A9P4Y7W3"/>
<keyword evidence="10" id="KW-0472">Membrane</keyword>
<keyword evidence="3 8" id="KW-0349">Heme</keyword>
<keyword evidence="12" id="KW-1185">Reference proteome</keyword>
<evidence type="ECO:0000256" key="5">
    <source>
        <dbReference type="ARBA" id="ARBA00023002"/>
    </source>
</evidence>
<keyword evidence="6 8" id="KW-0408">Iron</keyword>
<dbReference type="InterPro" id="IPR047146">
    <property type="entry name" value="Cyt_P450_E_CYP52_fungi"/>
</dbReference>
<dbReference type="InterPro" id="IPR001128">
    <property type="entry name" value="Cyt_P450"/>
</dbReference>
<dbReference type="InterPro" id="IPR036396">
    <property type="entry name" value="Cyt_P450_sf"/>
</dbReference>
<keyword evidence="4 8" id="KW-0479">Metal-binding</keyword>
<dbReference type="CDD" id="cd11063">
    <property type="entry name" value="CYP52"/>
    <property type="match status" value="1"/>
</dbReference>
<evidence type="ECO:0000256" key="3">
    <source>
        <dbReference type="ARBA" id="ARBA00022617"/>
    </source>
</evidence>
<dbReference type="GO" id="GO:0020037">
    <property type="term" value="F:heme binding"/>
    <property type="evidence" value="ECO:0007669"/>
    <property type="project" value="InterPro"/>
</dbReference>
<dbReference type="RefSeq" id="XP_040779077.1">
    <property type="nucleotide sequence ID" value="XM_040923275.1"/>
</dbReference>
<feature type="transmembrane region" description="Helical" evidence="10">
    <location>
        <begin position="6"/>
        <end position="26"/>
    </location>
</feature>
<evidence type="ECO:0000313" key="12">
    <source>
        <dbReference type="Proteomes" id="UP000803844"/>
    </source>
</evidence>
<dbReference type="PRINTS" id="PR01239">
    <property type="entry name" value="EP450IICYP52"/>
</dbReference>
<dbReference type="SUPFAM" id="SSF48264">
    <property type="entry name" value="Cytochrome P450"/>
    <property type="match status" value="1"/>
</dbReference>
<dbReference type="PROSITE" id="PS00086">
    <property type="entry name" value="CYTOCHROME_P450"/>
    <property type="match status" value="1"/>
</dbReference>
<keyword evidence="10" id="KW-1133">Transmembrane helix</keyword>
<evidence type="ECO:0000256" key="9">
    <source>
        <dbReference type="RuleBase" id="RU000461"/>
    </source>
</evidence>
<organism evidence="11 12">
    <name type="scientific">Cryphonectria parasitica (strain ATCC 38755 / EP155)</name>
    <dbReference type="NCBI Taxonomy" id="660469"/>
    <lineage>
        <taxon>Eukaryota</taxon>
        <taxon>Fungi</taxon>
        <taxon>Dikarya</taxon>
        <taxon>Ascomycota</taxon>
        <taxon>Pezizomycotina</taxon>
        <taxon>Sordariomycetes</taxon>
        <taxon>Sordariomycetidae</taxon>
        <taxon>Diaporthales</taxon>
        <taxon>Cryphonectriaceae</taxon>
        <taxon>Cryphonectria-Endothia species complex</taxon>
        <taxon>Cryphonectria</taxon>
    </lineage>
</organism>
<dbReference type="Pfam" id="PF00067">
    <property type="entry name" value="p450"/>
    <property type="match status" value="1"/>
</dbReference>
<dbReference type="OrthoDB" id="1470350at2759"/>